<dbReference type="Gene3D" id="1.20.1250.20">
    <property type="entry name" value="MFS general substrate transporter like domains"/>
    <property type="match status" value="1"/>
</dbReference>
<dbReference type="SUPFAM" id="SSF103473">
    <property type="entry name" value="MFS general substrate transporter"/>
    <property type="match status" value="1"/>
</dbReference>
<feature type="transmembrane region" description="Helical" evidence="6">
    <location>
        <begin position="104"/>
        <end position="125"/>
    </location>
</feature>
<evidence type="ECO:0000256" key="6">
    <source>
        <dbReference type="SAM" id="Phobius"/>
    </source>
</evidence>
<proteinExistence type="predicted"/>
<evidence type="ECO:0000313" key="9">
    <source>
        <dbReference type="Proteomes" id="UP000187313"/>
    </source>
</evidence>
<keyword evidence="3 6" id="KW-0812">Transmembrane</keyword>
<evidence type="ECO:0000313" key="8">
    <source>
        <dbReference type="EMBL" id="OMD52206.1"/>
    </source>
</evidence>
<feature type="transmembrane region" description="Helical" evidence="6">
    <location>
        <begin position="77"/>
        <end position="98"/>
    </location>
</feature>
<keyword evidence="4 6" id="KW-1133">Transmembrane helix</keyword>
<sequence length="136" mass="14244">MLVSPFAGRISKHVGVGITLRGGLLQAIIGLASMGMISNLPLLIVMRILFVGGIALAVPSLVSLVGQVGGKMRGIAVSVYTFILFTGTSFGPIISLQLMNHVSYLITFLLLACILCIGLLAACLIHHEEAGELNSQ</sequence>
<dbReference type="Pfam" id="PF07690">
    <property type="entry name" value="MFS_1"/>
    <property type="match status" value="1"/>
</dbReference>
<evidence type="ECO:0000256" key="4">
    <source>
        <dbReference type="ARBA" id="ARBA00022989"/>
    </source>
</evidence>
<keyword evidence="2" id="KW-0813">Transport</keyword>
<feature type="domain" description="Major facilitator superfamily (MFS) profile" evidence="7">
    <location>
        <begin position="1"/>
        <end position="136"/>
    </location>
</feature>
<name>A0ABX3HPX6_9BACL</name>
<comment type="caution">
    <text evidence="8">The sequence shown here is derived from an EMBL/GenBank/DDBJ whole genome shotgun (WGS) entry which is preliminary data.</text>
</comment>
<gene>
    <name evidence="8" type="ORF">BSK51_12635</name>
</gene>
<evidence type="ECO:0000256" key="5">
    <source>
        <dbReference type="ARBA" id="ARBA00023136"/>
    </source>
</evidence>
<reference evidence="8 9" key="1">
    <citation type="submission" date="2016-10" db="EMBL/GenBank/DDBJ databases">
        <title>Paenibacillus species isolates.</title>
        <authorList>
            <person name="Beno S.M."/>
        </authorList>
    </citation>
    <scope>NUCLEOTIDE SEQUENCE [LARGE SCALE GENOMIC DNA]</scope>
    <source>
        <strain evidence="8 9">FSL R5-0923</strain>
    </source>
</reference>
<protein>
    <recommendedName>
        <fullName evidence="7">Major facilitator superfamily (MFS) profile domain-containing protein</fullName>
    </recommendedName>
</protein>
<evidence type="ECO:0000256" key="2">
    <source>
        <dbReference type="ARBA" id="ARBA00022448"/>
    </source>
</evidence>
<organism evidence="8 9">
    <name type="scientific">Paenibacillus odorifer</name>
    <dbReference type="NCBI Taxonomy" id="189426"/>
    <lineage>
        <taxon>Bacteria</taxon>
        <taxon>Bacillati</taxon>
        <taxon>Bacillota</taxon>
        <taxon>Bacilli</taxon>
        <taxon>Bacillales</taxon>
        <taxon>Paenibacillaceae</taxon>
        <taxon>Paenibacillus</taxon>
    </lineage>
</organism>
<feature type="transmembrane region" description="Helical" evidence="6">
    <location>
        <begin position="44"/>
        <end position="65"/>
    </location>
</feature>
<dbReference type="InterPro" id="IPR036259">
    <property type="entry name" value="MFS_trans_sf"/>
</dbReference>
<accession>A0ABX3HPX6</accession>
<dbReference type="EMBL" id="MPTD01000007">
    <property type="protein sequence ID" value="OMD52206.1"/>
    <property type="molecule type" value="Genomic_DNA"/>
</dbReference>
<evidence type="ECO:0000256" key="1">
    <source>
        <dbReference type="ARBA" id="ARBA00004651"/>
    </source>
</evidence>
<dbReference type="Proteomes" id="UP000187313">
    <property type="component" value="Unassembled WGS sequence"/>
</dbReference>
<dbReference type="PROSITE" id="PS50850">
    <property type="entry name" value="MFS"/>
    <property type="match status" value="1"/>
</dbReference>
<keyword evidence="5 6" id="KW-0472">Membrane</keyword>
<dbReference type="InterPro" id="IPR020846">
    <property type="entry name" value="MFS_dom"/>
</dbReference>
<dbReference type="InterPro" id="IPR011701">
    <property type="entry name" value="MFS"/>
</dbReference>
<keyword evidence="9" id="KW-1185">Reference proteome</keyword>
<evidence type="ECO:0000259" key="7">
    <source>
        <dbReference type="PROSITE" id="PS50850"/>
    </source>
</evidence>
<evidence type="ECO:0000256" key="3">
    <source>
        <dbReference type="ARBA" id="ARBA00022692"/>
    </source>
</evidence>
<comment type="subcellular location">
    <subcellularLocation>
        <location evidence="1">Cell membrane</location>
        <topology evidence="1">Multi-pass membrane protein</topology>
    </subcellularLocation>
</comment>